<evidence type="ECO:0000259" key="7">
    <source>
        <dbReference type="PROSITE" id="PS50240"/>
    </source>
</evidence>
<reference evidence="8" key="1">
    <citation type="submission" date="2023-07" db="EMBL/GenBank/DDBJ databases">
        <authorList>
            <person name="Stuckert A."/>
        </authorList>
    </citation>
    <scope>NUCLEOTIDE SEQUENCE</scope>
</reference>
<dbReference type="CDD" id="cd00190">
    <property type="entry name" value="Tryp_SPc"/>
    <property type="match status" value="1"/>
</dbReference>
<keyword evidence="3" id="KW-0378">Hydrolase</keyword>
<dbReference type="PANTHER" id="PTHR24253:SF159">
    <property type="entry name" value="SERINE PROTEASE 42"/>
    <property type="match status" value="1"/>
</dbReference>
<dbReference type="InterPro" id="IPR009003">
    <property type="entry name" value="Peptidase_S1_PA"/>
</dbReference>
<dbReference type="EMBL" id="CAUEEQ010078358">
    <property type="protein sequence ID" value="CAJ0967526.1"/>
    <property type="molecule type" value="Genomic_DNA"/>
</dbReference>
<dbReference type="Gene3D" id="2.40.10.10">
    <property type="entry name" value="Trypsin-like serine proteases"/>
    <property type="match status" value="1"/>
</dbReference>
<keyword evidence="2 6" id="KW-0732">Signal</keyword>
<proteinExistence type="predicted"/>
<comment type="caution">
    <text evidence="8">The sequence shown here is derived from an EMBL/GenBank/DDBJ whole genome shotgun (WGS) entry which is preliminary data.</text>
</comment>
<dbReference type="InterPro" id="IPR001314">
    <property type="entry name" value="Peptidase_S1A"/>
</dbReference>
<dbReference type="InterPro" id="IPR001254">
    <property type="entry name" value="Trypsin_dom"/>
</dbReference>
<evidence type="ECO:0000256" key="2">
    <source>
        <dbReference type="ARBA" id="ARBA00022729"/>
    </source>
</evidence>
<dbReference type="PROSITE" id="PS00134">
    <property type="entry name" value="TRYPSIN_HIS"/>
    <property type="match status" value="1"/>
</dbReference>
<evidence type="ECO:0000256" key="5">
    <source>
        <dbReference type="ARBA" id="ARBA00023180"/>
    </source>
</evidence>
<evidence type="ECO:0000256" key="6">
    <source>
        <dbReference type="SAM" id="SignalP"/>
    </source>
</evidence>
<dbReference type="PANTHER" id="PTHR24253">
    <property type="entry name" value="TRANSMEMBRANE PROTEASE SERINE"/>
    <property type="match status" value="1"/>
</dbReference>
<sequence length="213" mass="23209">MHTTQRTSELLALHTTEDMGAQSKVRGMHLVLLIMAFIAPLSASNNTTSSPPVCGSPVFSSRIVGGTNALDGEWPCQISLRYHGSHICGGTLISSQWVMSAAHCFSRPVSPYSYTIQLGRYQLSLADNHTVTSDVSDIVIHPLYNSSDGLQGDIALLQLSSPVTYTKYIQPICLPAASVTFPCGLECWVTGWGTINSGGKRRLYQLFFNFHKI</sequence>
<dbReference type="Proteomes" id="UP001176940">
    <property type="component" value="Unassembled WGS sequence"/>
</dbReference>
<evidence type="ECO:0000313" key="9">
    <source>
        <dbReference type="Proteomes" id="UP001176940"/>
    </source>
</evidence>
<evidence type="ECO:0000313" key="8">
    <source>
        <dbReference type="EMBL" id="CAJ0967526.1"/>
    </source>
</evidence>
<feature type="domain" description="Peptidase S1" evidence="7">
    <location>
        <begin position="63"/>
        <end position="213"/>
    </location>
</feature>
<dbReference type="Pfam" id="PF00089">
    <property type="entry name" value="Trypsin"/>
    <property type="match status" value="1"/>
</dbReference>
<dbReference type="SMART" id="SM00020">
    <property type="entry name" value="Tryp_SPc"/>
    <property type="match status" value="1"/>
</dbReference>
<gene>
    <name evidence="8" type="ORF">RIMI_LOCUS22264266</name>
</gene>
<feature type="signal peptide" evidence="6">
    <location>
        <begin position="1"/>
        <end position="43"/>
    </location>
</feature>
<evidence type="ECO:0000256" key="1">
    <source>
        <dbReference type="ARBA" id="ARBA00022670"/>
    </source>
</evidence>
<dbReference type="PROSITE" id="PS50240">
    <property type="entry name" value="TRYPSIN_DOM"/>
    <property type="match status" value="1"/>
</dbReference>
<accession>A0ABN9MQ30</accession>
<organism evidence="8 9">
    <name type="scientific">Ranitomeya imitator</name>
    <name type="common">mimic poison frog</name>
    <dbReference type="NCBI Taxonomy" id="111125"/>
    <lineage>
        <taxon>Eukaryota</taxon>
        <taxon>Metazoa</taxon>
        <taxon>Chordata</taxon>
        <taxon>Craniata</taxon>
        <taxon>Vertebrata</taxon>
        <taxon>Euteleostomi</taxon>
        <taxon>Amphibia</taxon>
        <taxon>Batrachia</taxon>
        <taxon>Anura</taxon>
        <taxon>Neobatrachia</taxon>
        <taxon>Hyloidea</taxon>
        <taxon>Dendrobatidae</taxon>
        <taxon>Dendrobatinae</taxon>
        <taxon>Ranitomeya</taxon>
    </lineage>
</organism>
<feature type="chain" id="PRO_5046255373" description="Peptidase S1 domain-containing protein" evidence="6">
    <location>
        <begin position="44"/>
        <end position="213"/>
    </location>
</feature>
<dbReference type="PRINTS" id="PR00722">
    <property type="entry name" value="CHYMOTRYPSIN"/>
</dbReference>
<dbReference type="InterPro" id="IPR043504">
    <property type="entry name" value="Peptidase_S1_PA_chymotrypsin"/>
</dbReference>
<keyword evidence="1" id="KW-0645">Protease</keyword>
<evidence type="ECO:0000256" key="3">
    <source>
        <dbReference type="ARBA" id="ARBA00022801"/>
    </source>
</evidence>
<dbReference type="InterPro" id="IPR018114">
    <property type="entry name" value="TRYPSIN_HIS"/>
</dbReference>
<keyword evidence="5" id="KW-0325">Glycoprotein</keyword>
<name>A0ABN9MQ30_9NEOB</name>
<protein>
    <recommendedName>
        <fullName evidence="7">Peptidase S1 domain-containing protein</fullName>
    </recommendedName>
</protein>
<keyword evidence="9" id="KW-1185">Reference proteome</keyword>
<dbReference type="SUPFAM" id="SSF50494">
    <property type="entry name" value="Trypsin-like serine proteases"/>
    <property type="match status" value="1"/>
</dbReference>
<keyword evidence="4" id="KW-1015">Disulfide bond</keyword>
<evidence type="ECO:0000256" key="4">
    <source>
        <dbReference type="ARBA" id="ARBA00023157"/>
    </source>
</evidence>